<dbReference type="GO" id="GO:0005737">
    <property type="term" value="C:cytoplasm"/>
    <property type="evidence" value="ECO:0007669"/>
    <property type="project" value="TreeGrafter"/>
</dbReference>
<dbReference type="AlphaFoldDB" id="A0A0B2B6V3"/>
<evidence type="ECO:0000313" key="3">
    <source>
        <dbReference type="Proteomes" id="UP000230842"/>
    </source>
</evidence>
<dbReference type="Pfam" id="PF01266">
    <property type="entry name" value="DAO"/>
    <property type="match status" value="1"/>
</dbReference>
<dbReference type="OrthoDB" id="9805852at2"/>
<dbReference type="SUPFAM" id="SSF51905">
    <property type="entry name" value="FAD/NAD(P)-binding domain"/>
    <property type="match status" value="1"/>
</dbReference>
<dbReference type="InterPro" id="IPR006076">
    <property type="entry name" value="FAD-dep_OxRdtase"/>
</dbReference>
<evidence type="ECO:0000259" key="1">
    <source>
        <dbReference type="Pfam" id="PF01266"/>
    </source>
</evidence>
<dbReference type="RefSeq" id="WP_039363531.1">
    <property type="nucleotide sequence ID" value="NZ_PGEZ01000001.1"/>
</dbReference>
<sequence>MINGGVSYWLTSLGRTEPTRSALGGDVTADVAIVGGGLTGLWTAYYLAKADPTLRIVVLEAEFCGYGASGRNGGWLTAALAGSRERYARTHGRDGVLALQQAMKDTVDEVIDVLRTEGVDADVVKGGELSVACSRPQVERLRQEAAYLHGWGDEDHEVLDAPALAERVRVADAALGLWTPHCARVHPAKLVLGLAEVVERLGVTIHESSPVTAIEPRRAVTPYGTVTADVVVRATEGFTARIPGLRRTWLPMNSAMLVTEPLADDVWDAIGWDGLETIGDMAHAYMYAQRTADGRIAIGGRGVPYRYASTTDQAGHTQEATVASLRDVLVRRFPQTADARIDHAWAGVLGVPRDWCSTVTLDRGTGLAAAGGYTGHGVATTNLAGRTLRDLILDRDSALVTLPWVGRRARRWEPEPLRWLGVQAMYAAYRTADRREDSPAASTTSWFARVADRVSGR</sequence>
<name>A0A0B2B6V3_9ACTN</name>
<proteinExistence type="predicted"/>
<dbReference type="Gene3D" id="3.50.50.60">
    <property type="entry name" value="FAD/NAD(P)-binding domain"/>
    <property type="match status" value="1"/>
</dbReference>
<reference evidence="2 3" key="1">
    <citation type="submission" date="2017-11" db="EMBL/GenBank/DDBJ databases">
        <title>Genomic Encyclopedia of Archaeal and Bacterial Type Strains, Phase II (KMG-II): From Individual Species to Whole Genera.</title>
        <authorList>
            <person name="Goeker M."/>
        </authorList>
    </citation>
    <scope>NUCLEOTIDE SEQUENCE [LARGE SCALE GENOMIC DNA]</scope>
    <source>
        <strain evidence="2 3">DSM 27763</strain>
    </source>
</reference>
<protein>
    <submittedName>
        <fullName evidence="2">Glycine/D-amino acid oxidase-like deaminating enzyme</fullName>
    </submittedName>
</protein>
<accession>A0A0B2B6V3</accession>
<evidence type="ECO:0000313" key="2">
    <source>
        <dbReference type="EMBL" id="PJJ57826.1"/>
    </source>
</evidence>
<dbReference type="InterPro" id="IPR036188">
    <property type="entry name" value="FAD/NAD-bd_sf"/>
</dbReference>
<dbReference type="EMBL" id="PGEZ01000001">
    <property type="protein sequence ID" value="PJJ57826.1"/>
    <property type="molecule type" value="Genomic_DNA"/>
</dbReference>
<gene>
    <name evidence="2" type="ORF">CLV56_2064</name>
</gene>
<keyword evidence="3" id="KW-1185">Reference proteome</keyword>
<organism evidence="2 3">
    <name type="scientific">Mumia flava</name>
    <dbReference type="NCBI Taxonomy" id="1348852"/>
    <lineage>
        <taxon>Bacteria</taxon>
        <taxon>Bacillati</taxon>
        <taxon>Actinomycetota</taxon>
        <taxon>Actinomycetes</taxon>
        <taxon>Propionibacteriales</taxon>
        <taxon>Nocardioidaceae</taxon>
        <taxon>Mumia</taxon>
    </lineage>
</organism>
<dbReference type="PANTHER" id="PTHR13847">
    <property type="entry name" value="SARCOSINE DEHYDROGENASE-RELATED"/>
    <property type="match status" value="1"/>
</dbReference>
<comment type="caution">
    <text evidence="2">The sequence shown here is derived from an EMBL/GenBank/DDBJ whole genome shotgun (WGS) entry which is preliminary data.</text>
</comment>
<feature type="domain" description="FAD dependent oxidoreductase" evidence="1">
    <location>
        <begin position="30"/>
        <end position="391"/>
    </location>
</feature>
<dbReference type="Proteomes" id="UP000230842">
    <property type="component" value="Unassembled WGS sequence"/>
</dbReference>
<dbReference type="Gene3D" id="3.30.9.10">
    <property type="entry name" value="D-Amino Acid Oxidase, subunit A, domain 2"/>
    <property type="match status" value="1"/>
</dbReference>
<dbReference type="PANTHER" id="PTHR13847:SF285">
    <property type="entry name" value="FAD DEPENDENT OXIDOREDUCTASE DOMAIN-CONTAINING PROTEIN"/>
    <property type="match status" value="1"/>
</dbReference>